<dbReference type="EMBL" id="JACAZI010000009">
    <property type="protein sequence ID" value="KAF7352072.1"/>
    <property type="molecule type" value="Genomic_DNA"/>
</dbReference>
<evidence type="ECO:0000313" key="3">
    <source>
        <dbReference type="Proteomes" id="UP000620124"/>
    </source>
</evidence>
<name>A0A8H6Y599_9AGAR</name>
<keyword evidence="3" id="KW-1185">Reference proteome</keyword>
<protein>
    <submittedName>
        <fullName evidence="2">Uncharacterized protein</fullName>
    </submittedName>
</protein>
<reference evidence="2" key="1">
    <citation type="submission" date="2020-05" db="EMBL/GenBank/DDBJ databases">
        <title>Mycena genomes resolve the evolution of fungal bioluminescence.</title>
        <authorList>
            <person name="Tsai I.J."/>
        </authorList>
    </citation>
    <scope>NUCLEOTIDE SEQUENCE</scope>
    <source>
        <strain evidence="2">CCC161011</strain>
    </source>
</reference>
<accession>A0A8H6Y599</accession>
<proteinExistence type="predicted"/>
<feature type="compositionally biased region" description="Polar residues" evidence="1">
    <location>
        <begin position="50"/>
        <end position="61"/>
    </location>
</feature>
<evidence type="ECO:0000256" key="1">
    <source>
        <dbReference type="SAM" id="MobiDB-lite"/>
    </source>
</evidence>
<dbReference type="AlphaFoldDB" id="A0A8H6Y599"/>
<organism evidence="2 3">
    <name type="scientific">Mycena venus</name>
    <dbReference type="NCBI Taxonomy" id="2733690"/>
    <lineage>
        <taxon>Eukaryota</taxon>
        <taxon>Fungi</taxon>
        <taxon>Dikarya</taxon>
        <taxon>Basidiomycota</taxon>
        <taxon>Agaricomycotina</taxon>
        <taxon>Agaricomycetes</taxon>
        <taxon>Agaricomycetidae</taxon>
        <taxon>Agaricales</taxon>
        <taxon>Marasmiineae</taxon>
        <taxon>Mycenaceae</taxon>
        <taxon>Mycena</taxon>
    </lineage>
</organism>
<feature type="region of interest" description="Disordered" evidence="1">
    <location>
        <begin position="1"/>
        <end position="65"/>
    </location>
</feature>
<sequence>MSASPAAGQKPLLLPGIAPHLFQSRTPTHRRRSMILDKTSSPPAGPSPNHGRTPSNESTTVAAGDDVDLRLQAVETRLAAKINALAAQMDAGFSRMDAAAAPRPALLTLLVGWLTNRIWAFILSLVS</sequence>
<gene>
    <name evidence="2" type="ORF">MVEN_01170000</name>
</gene>
<dbReference type="OrthoDB" id="2933426at2759"/>
<comment type="caution">
    <text evidence="2">The sequence shown here is derived from an EMBL/GenBank/DDBJ whole genome shotgun (WGS) entry which is preliminary data.</text>
</comment>
<dbReference type="Proteomes" id="UP000620124">
    <property type="component" value="Unassembled WGS sequence"/>
</dbReference>
<evidence type="ECO:0000313" key="2">
    <source>
        <dbReference type="EMBL" id="KAF7352072.1"/>
    </source>
</evidence>